<reference evidence="8" key="2">
    <citation type="submission" date="2021-02" db="EMBL/GenBank/DDBJ databases">
        <authorList>
            <person name="Kimball J.A."/>
            <person name="Haas M.W."/>
            <person name="Macchietto M."/>
            <person name="Kono T."/>
            <person name="Duquette J."/>
            <person name="Shao M."/>
        </authorList>
    </citation>
    <scope>NUCLEOTIDE SEQUENCE</scope>
    <source>
        <tissue evidence="8">Fresh leaf tissue</tissue>
    </source>
</reference>
<dbReference type="AlphaFoldDB" id="A0A8J5SP31"/>
<reference evidence="8" key="1">
    <citation type="journal article" date="2021" name="bioRxiv">
        <title>Whole Genome Assembly and Annotation of Northern Wild Rice, Zizania palustris L., Supports a Whole Genome Duplication in the Zizania Genus.</title>
        <authorList>
            <person name="Haas M."/>
            <person name="Kono T."/>
            <person name="Macchietto M."/>
            <person name="Millas R."/>
            <person name="McGilp L."/>
            <person name="Shao M."/>
            <person name="Duquette J."/>
            <person name="Hirsch C.N."/>
            <person name="Kimball J."/>
        </authorList>
    </citation>
    <scope>NUCLEOTIDE SEQUENCE</scope>
    <source>
        <tissue evidence="8">Fresh leaf tissue</tissue>
    </source>
</reference>
<evidence type="ECO:0000256" key="4">
    <source>
        <dbReference type="SAM" id="Coils"/>
    </source>
</evidence>
<evidence type="ECO:0000256" key="5">
    <source>
        <dbReference type="SAM" id="MobiDB-lite"/>
    </source>
</evidence>
<dbReference type="InterPro" id="IPR024752">
    <property type="entry name" value="Myb/SANT-like_dom"/>
</dbReference>
<feature type="region of interest" description="Disordered" evidence="5">
    <location>
        <begin position="644"/>
        <end position="705"/>
    </location>
</feature>
<dbReference type="InterPro" id="IPR000571">
    <property type="entry name" value="Znf_CCCH"/>
</dbReference>
<dbReference type="PROSITE" id="PS50103">
    <property type="entry name" value="ZF_C3H1"/>
    <property type="match status" value="1"/>
</dbReference>
<feature type="compositionally biased region" description="Polar residues" evidence="5">
    <location>
        <begin position="938"/>
        <end position="951"/>
    </location>
</feature>
<evidence type="ECO:0000259" key="7">
    <source>
        <dbReference type="PROSITE" id="PS50103"/>
    </source>
</evidence>
<feature type="region of interest" description="Disordered" evidence="5">
    <location>
        <begin position="165"/>
        <end position="284"/>
    </location>
</feature>
<feature type="compositionally biased region" description="Polar residues" evidence="5">
    <location>
        <begin position="660"/>
        <end position="670"/>
    </location>
</feature>
<dbReference type="GO" id="GO:0008270">
    <property type="term" value="F:zinc ion binding"/>
    <property type="evidence" value="ECO:0007669"/>
    <property type="project" value="UniProtKB-KW"/>
</dbReference>
<feature type="compositionally biased region" description="Polar residues" evidence="5">
    <location>
        <begin position="919"/>
        <end position="930"/>
    </location>
</feature>
<feature type="domain" description="C3H1-type" evidence="7">
    <location>
        <begin position="365"/>
        <end position="393"/>
    </location>
</feature>
<dbReference type="GO" id="GO:0005634">
    <property type="term" value="C:nucleus"/>
    <property type="evidence" value="ECO:0007669"/>
    <property type="project" value="TreeGrafter"/>
</dbReference>
<evidence type="ECO:0000313" key="8">
    <source>
        <dbReference type="EMBL" id="KAG8064300.1"/>
    </source>
</evidence>
<evidence type="ECO:0000259" key="6">
    <source>
        <dbReference type="PROSITE" id="PS50102"/>
    </source>
</evidence>
<dbReference type="PANTHER" id="PTHR14398">
    <property type="entry name" value="RNA RECOGNITION RRM/RNP DOMAIN"/>
    <property type="match status" value="1"/>
</dbReference>
<feature type="domain" description="RRM" evidence="6">
    <location>
        <begin position="554"/>
        <end position="626"/>
    </location>
</feature>
<dbReference type="Proteomes" id="UP000729402">
    <property type="component" value="Unassembled WGS sequence"/>
</dbReference>
<accession>A0A8J5SP31</accession>
<evidence type="ECO:0000256" key="3">
    <source>
        <dbReference type="PROSITE-ProRule" id="PRU00723"/>
    </source>
</evidence>
<dbReference type="OrthoDB" id="443401at2759"/>
<keyword evidence="3" id="KW-0863">Zinc-finger</keyword>
<feature type="region of interest" description="Disordered" evidence="5">
    <location>
        <begin position="522"/>
        <end position="551"/>
    </location>
</feature>
<keyword evidence="1 2" id="KW-0694">RNA-binding</keyword>
<proteinExistence type="predicted"/>
<dbReference type="SMART" id="SM00356">
    <property type="entry name" value="ZnF_C3H1"/>
    <property type="match status" value="1"/>
</dbReference>
<evidence type="ECO:0000256" key="1">
    <source>
        <dbReference type="ARBA" id="ARBA00022884"/>
    </source>
</evidence>
<feature type="compositionally biased region" description="Polar residues" evidence="5">
    <location>
        <begin position="527"/>
        <end position="547"/>
    </location>
</feature>
<dbReference type="SMART" id="SM00360">
    <property type="entry name" value="RRM"/>
    <property type="match status" value="1"/>
</dbReference>
<feature type="region of interest" description="Disordered" evidence="5">
    <location>
        <begin position="919"/>
        <end position="951"/>
    </location>
</feature>
<keyword evidence="9" id="KW-1185">Reference proteome</keyword>
<feature type="compositionally biased region" description="Polar residues" evidence="5">
    <location>
        <begin position="174"/>
        <end position="184"/>
    </location>
</feature>
<name>A0A8J5SP31_ZIZPA</name>
<dbReference type="GO" id="GO:0003723">
    <property type="term" value="F:RNA binding"/>
    <property type="evidence" value="ECO:0007669"/>
    <property type="project" value="UniProtKB-UniRule"/>
</dbReference>
<dbReference type="Pfam" id="PF12776">
    <property type="entry name" value="Myb_DNA-bind_3"/>
    <property type="match status" value="1"/>
</dbReference>
<dbReference type="PANTHER" id="PTHR14398:SF0">
    <property type="entry name" value="ZINC FINGER PROTEIN SWM"/>
    <property type="match status" value="1"/>
</dbReference>
<dbReference type="PROSITE" id="PS50102">
    <property type="entry name" value="RRM"/>
    <property type="match status" value="1"/>
</dbReference>
<evidence type="ECO:0000313" key="9">
    <source>
        <dbReference type="Proteomes" id="UP000729402"/>
    </source>
</evidence>
<keyword evidence="3" id="KW-0862">Zinc</keyword>
<keyword evidence="3" id="KW-0479">Metal-binding</keyword>
<gene>
    <name evidence="8" type="ORF">GUJ93_ZPchr0004g40178</name>
</gene>
<protein>
    <submittedName>
        <fullName evidence="8">Uncharacterized protein</fullName>
    </submittedName>
</protein>
<dbReference type="Pfam" id="PF00076">
    <property type="entry name" value="RRM_1"/>
    <property type="match status" value="1"/>
</dbReference>
<keyword evidence="4" id="KW-0175">Coiled coil</keyword>
<feature type="compositionally biased region" description="Basic and acidic residues" evidence="5">
    <location>
        <begin position="221"/>
        <end position="235"/>
    </location>
</feature>
<dbReference type="FunFam" id="3.30.70.330:FF:000762">
    <property type="entry name" value="Zinc finger CCCH domain-containing protein 27"/>
    <property type="match status" value="1"/>
</dbReference>
<dbReference type="CDD" id="cd12257">
    <property type="entry name" value="RRM1_RBM26_like"/>
    <property type="match status" value="1"/>
</dbReference>
<feature type="zinc finger region" description="C3H1-type" evidence="3">
    <location>
        <begin position="365"/>
        <end position="393"/>
    </location>
</feature>
<organism evidence="8 9">
    <name type="scientific">Zizania palustris</name>
    <name type="common">Northern wild rice</name>
    <dbReference type="NCBI Taxonomy" id="103762"/>
    <lineage>
        <taxon>Eukaryota</taxon>
        <taxon>Viridiplantae</taxon>
        <taxon>Streptophyta</taxon>
        <taxon>Embryophyta</taxon>
        <taxon>Tracheophyta</taxon>
        <taxon>Spermatophyta</taxon>
        <taxon>Magnoliopsida</taxon>
        <taxon>Liliopsida</taxon>
        <taxon>Poales</taxon>
        <taxon>Poaceae</taxon>
        <taxon>BOP clade</taxon>
        <taxon>Oryzoideae</taxon>
        <taxon>Oryzeae</taxon>
        <taxon>Zizaniinae</taxon>
        <taxon>Zizania</taxon>
    </lineage>
</organism>
<dbReference type="InterPro" id="IPR000504">
    <property type="entry name" value="RRM_dom"/>
</dbReference>
<feature type="compositionally biased region" description="Acidic residues" evidence="5">
    <location>
        <begin position="185"/>
        <end position="194"/>
    </location>
</feature>
<dbReference type="InterPro" id="IPR045137">
    <property type="entry name" value="RBM26/27"/>
</dbReference>
<sequence>MMFKVKWDMEKGKKSGSGRGYISWNDDMDKALLDTFVEYYNKGDRCQNGWKSHVYTAAIKNVREKCNVEITKDNIMSRNKTFDKHHTIINGMLETSGFGWDWNKNKISVDSDSVWEAYVAEVGGAPARSPCAPSEEWTYNVCVLRMIETMFKESSSSALDAQKIEVPSPKDENNSTNSEAATDNENFEISDDDDDRNHKHRRRDARPLSFDENTEQSPGEPFKKRQRETQKDFLPKFKRHLGAGTHSRAPRVNQSFRSDSSASAAARPHMTRGRGRNGAPWTHHDPRFNSLDMIDFASQMAPQGPPTHPSLFMGTALPSGGSVQNGSWGPYGFMPGMPNGMLDPIHSLGMQGPIQPVISPLIDIGMPRQRCRDFEERGFCLRGDMCPMEHGLNRIVVEDMQSLSQFNLPVSAPNSQGLGIQNESGTAVNTSSLGVSKSVLAKDIKSGVTNDVLKLNGTTALAVSDADVYDPDQPLWNNEHPDASRAGFAHTNDGVWNAESSGYEAGRNESYDEMTPSTVQVKPASAKGTNGQSNSRIFGDTGRQSNRASHKASRTLYVNGIPPEGNRWEAILSHFQKFGQVIDIYIPSNSEKAFVQFSKREEAEAALKAPDAVMGNRFIKLWWANRDRIPDEGEGRILAKSSHMSAPLANSAPPQPSSSNTGKENTQSVTPRAGSGCSAEASVPGTGPKMPPANSVKSVPPDPKRQESLELLEELRKKQEILAQKRDEFRRQLERLTKQKGLANSTKQTEVGGKEVASNDVQKVTDARSMNNRTVGPQDVTGTLEKITSGELGPSFQSSVTSAQKPAVATKQTSHMLMPPQNRFKLDNRTTSFRILPPLPPEIANESVLKDHFMSFGELSSVVLEDTETYNYDATLKSSVNCSACVTYRTRQSAEKAFIGGKSCKGHTLRFMWLTASPGSSNHSRSQKTSIPAKASSVFGQTQNVPSESSSPVRKITSTMLSALLNMMLQGMMSLEILMFHIEVKD</sequence>
<feature type="coiled-coil region" evidence="4">
    <location>
        <begin position="705"/>
        <end position="739"/>
    </location>
</feature>
<comment type="caution">
    <text evidence="8">The sequence shown here is derived from an EMBL/GenBank/DDBJ whole genome shotgun (WGS) entry which is preliminary data.</text>
</comment>
<dbReference type="EMBL" id="JAAALK010000285">
    <property type="protein sequence ID" value="KAG8064300.1"/>
    <property type="molecule type" value="Genomic_DNA"/>
</dbReference>
<evidence type="ECO:0000256" key="2">
    <source>
        <dbReference type="PROSITE-ProRule" id="PRU00176"/>
    </source>
</evidence>